<feature type="compositionally biased region" description="Basic and acidic residues" evidence="2">
    <location>
        <begin position="271"/>
        <end position="292"/>
    </location>
</feature>
<dbReference type="EMBL" id="GBEZ01014182">
    <property type="protein sequence ID" value="JAC71872.1"/>
    <property type="molecule type" value="Transcribed_RNA"/>
</dbReference>
<feature type="region of interest" description="Disordered" evidence="2">
    <location>
        <begin position="459"/>
        <end position="545"/>
    </location>
</feature>
<sequence>MSKLQDGFDVETFFCHWMNGVFSSNVKNAVSSTPQCDGVSGGRLDCLADFWFLRLDTQTEAASSSADIVGEWGRCSSLESAREAARREGWLEASEELESARREIADREAELQDLREELDATQRDLAEARAASQSRRQTVARDSAAERREIAALKDARDASQQRADALSGKVSHLSAQLERSSKLLEECRARAERAEAAAERSQAEARQEREARIGAEQEARGAMEQRTAALKSAREAEARCAAAEEAAAAVRRRAEVSEANVSYLRAENARLKSEAKEAESRIRDLAERPEALEPAPVEESGSRAASGADPAGALGADGSVDSLTRTIRMLTKQLAQSKARELELAEQLRGQHSSGSSPRPGKDRGCFDAADGAVATAERSRVQALLEKSLMLWGDMHVMLDGLEAAERAAAKGMPRPAVVDRAVASARRWQEPPRAADLLSALQRDGGIGPSLEGTQVAAQGTQQAPNLPPIIRSTNSSPGMTSASQPIHHRQAYSSPSAERIMSKKESKEDRGCLRQPRQKHQASHTSHSSLTHRQRAAGSFTKETFGLRQLLGFPTSLGATAGGKGLSLP</sequence>
<reference evidence="3" key="1">
    <citation type="submission" date="2014-05" db="EMBL/GenBank/DDBJ databases">
        <title>The transcriptome of the halophilic microalga Tetraselmis sp. GSL018 isolated from the Great Salt Lake, Utah.</title>
        <authorList>
            <person name="Jinkerson R.E."/>
            <person name="D'Adamo S."/>
            <person name="Posewitz M.C."/>
        </authorList>
    </citation>
    <scope>NUCLEOTIDE SEQUENCE</scope>
    <source>
        <strain evidence="3">GSL018</strain>
    </source>
</reference>
<accession>A0A061RG15</accession>
<evidence type="ECO:0000256" key="1">
    <source>
        <dbReference type="SAM" id="Coils"/>
    </source>
</evidence>
<name>A0A061RG15_9CHLO</name>
<evidence type="ECO:0000313" key="3">
    <source>
        <dbReference type="EMBL" id="JAC71872.1"/>
    </source>
</evidence>
<keyword evidence="1" id="KW-0175">Coiled coil</keyword>
<feature type="compositionally biased region" description="Basic and acidic residues" evidence="2">
    <location>
        <begin position="504"/>
        <end position="516"/>
    </location>
</feature>
<feature type="compositionally biased region" description="Polar residues" evidence="2">
    <location>
        <begin position="475"/>
        <end position="488"/>
    </location>
</feature>
<organism evidence="3">
    <name type="scientific">Tetraselmis sp. GSL018</name>
    <dbReference type="NCBI Taxonomy" id="582737"/>
    <lineage>
        <taxon>Eukaryota</taxon>
        <taxon>Viridiplantae</taxon>
        <taxon>Chlorophyta</taxon>
        <taxon>core chlorophytes</taxon>
        <taxon>Chlorodendrophyceae</taxon>
        <taxon>Chlorodendrales</taxon>
        <taxon>Chlorodendraceae</taxon>
        <taxon>Tetraselmis</taxon>
    </lineage>
</organism>
<protein>
    <submittedName>
        <fullName evidence="3">Uncharacterized protein</fullName>
    </submittedName>
</protein>
<feature type="region of interest" description="Disordered" evidence="2">
    <location>
        <begin position="271"/>
        <end position="318"/>
    </location>
</feature>
<dbReference type="AlphaFoldDB" id="A0A061RG15"/>
<dbReference type="Gene3D" id="1.10.287.1490">
    <property type="match status" value="1"/>
</dbReference>
<feature type="region of interest" description="Disordered" evidence="2">
    <location>
        <begin position="342"/>
        <end position="369"/>
    </location>
</feature>
<proteinExistence type="predicted"/>
<feature type="compositionally biased region" description="Low complexity" evidence="2">
    <location>
        <begin position="303"/>
        <end position="318"/>
    </location>
</feature>
<gene>
    <name evidence="3" type="ORF">TSPGSL018_976</name>
</gene>
<evidence type="ECO:0000256" key="2">
    <source>
        <dbReference type="SAM" id="MobiDB-lite"/>
    </source>
</evidence>
<feature type="coiled-coil region" evidence="1">
    <location>
        <begin position="90"/>
        <end position="131"/>
    </location>
</feature>